<gene>
    <name evidence="1" type="ORF">BVG16_26685</name>
</gene>
<proteinExistence type="predicted"/>
<evidence type="ECO:0000313" key="2">
    <source>
        <dbReference type="Proteomes" id="UP000190188"/>
    </source>
</evidence>
<dbReference type="OrthoDB" id="2618743at2"/>
<dbReference type="EMBL" id="MSZX01000014">
    <property type="protein sequence ID" value="OPA73685.1"/>
    <property type="molecule type" value="Genomic_DNA"/>
</dbReference>
<dbReference type="RefSeq" id="WP_078502250.1">
    <property type="nucleotide sequence ID" value="NZ_MSZX01000014.1"/>
</dbReference>
<name>A0A1T2X1I7_9BACL</name>
<reference evidence="1 2" key="1">
    <citation type="submission" date="2017-01" db="EMBL/GenBank/DDBJ databases">
        <title>Genome analysis of Paenibacillus selenitrireducens ES3-24.</title>
        <authorList>
            <person name="Xu D."/>
            <person name="Yao R."/>
            <person name="Zheng S."/>
        </authorList>
    </citation>
    <scope>NUCLEOTIDE SEQUENCE [LARGE SCALE GENOMIC DNA]</scope>
    <source>
        <strain evidence="1 2">ES3-24</strain>
    </source>
</reference>
<comment type="caution">
    <text evidence="1">The sequence shown here is derived from an EMBL/GenBank/DDBJ whole genome shotgun (WGS) entry which is preliminary data.</text>
</comment>
<evidence type="ECO:0000313" key="1">
    <source>
        <dbReference type="EMBL" id="OPA73685.1"/>
    </source>
</evidence>
<dbReference type="Proteomes" id="UP000190188">
    <property type="component" value="Unassembled WGS sequence"/>
</dbReference>
<sequence length="142" mass="16983">MMIIKDIKELEGSCYIEVLPGKYLDKCWNDNSIFFNEEDFAFLETSIEKEFEDYDHYAFNEIPKEVWIKILTRLDKVILLLEQQPGMELLRTYIGFFYRCSEEDFIKEYDDNLVSLCELITEFKTWINAKLTENDFISILGI</sequence>
<protein>
    <submittedName>
        <fullName evidence="1">Uncharacterized protein</fullName>
    </submittedName>
</protein>
<keyword evidence="2" id="KW-1185">Reference proteome</keyword>
<organism evidence="1 2">
    <name type="scientific">Paenibacillus selenitireducens</name>
    <dbReference type="NCBI Taxonomy" id="1324314"/>
    <lineage>
        <taxon>Bacteria</taxon>
        <taxon>Bacillati</taxon>
        <taxon>Bacillota</taxon>
        <taxon>Bacilli</taxon>
        <taxon>Bacillales</taxon>
        <taxon>Paenibacillaceae</taxon>
        <taxon>Paenibacillus</taxon>
    </lineage>
</organism>
<accession>A0A1T2X1I7</accession>
<dbReference type="AlphaFoldDB" id="A0A1T2X1I7"/>